<evidence type="ECO:0000313" key="2">
    <source>
        <dbReference type="Proteomes" id="UP000272025"/>
    </source>
</evidence>
<evidence type="ECO:0000313" key="1">
    <source>
        <dbReference type="EMBL" id="ROT43564.1"/>
    </source>
</evidence>
<name>A0A3N2Q9X1_SODAK</name>
<keyword evidence="2" id="KW-1185">Reference proteome</keyword>
<protein>
    <submittedName>
        <fullName evidence="1">Uncharacterized protein</fullName>
    </submittedName>
</protein>
<organism evidence="1 2">
    <name type="scientific">Sodiomyces alkalinus (strain CBS 110278 / VKM F-3762 / F11)</name>
    <name type="common">Alkaliphilic filamentous fungus</name>
    <dbReference type="NCBI Taxonomy" id="1314773"/>
    <lineage>
        <taxon>Eukaryota</taxon>
        <taxon>Fungi</taxon>
        <taxon>Dikarya</taxon>
        <taxon>Ascomycota</taxon>
        <taxon>Pezizomycotina</taxon>
        <taxon>Sordariomycetes</taxon>
        <taxon>Hypocreomycetidae</taxon>
        <taxon>Glomerellales</taxon>
        <taxon>Plectosphaerellaceae</taxon>
        <taxon>Sodiomyces</taxon>
    </lineage>
</organism>
<dbReference type="AlphaFoldDB" id="A0A3N2Q9X1"/>
<dbReference type="Proteomes" id="UP000272025">
    <property type="component" value="Unassembled WGS sequence"/>
</dbReference>
<dbReference type="GeneID" id="39578993"/>
<accession>A0A3N2Q9X1</accession>
<dbReference type="RefSeq" id="XP_028471370.1">
    <property type="nucleotide sequence ID" value="XM_028610515.1"/>
</dbReference>
<proteinExistence type="predicted"/>
<reference evidence="1 2" key="1">
    <citation type="journal article" date="2018" name="Mol. Ecol.">
        <title>The obligate alkalophilic soda-lake fungus Sodiomyces alkalinus has shifted to a protein diet.</title>
        <authorList>
            <person name="Grum-Grzhimaylo A.A."/>
            <person name="Falkoski D.L."/>
            <person name="van den Heuvel J."/>
            <person name="Valero-Jimenez C.A."/>
            <person name="Min B."/>
            <person name="Choi I.G."/>
            <person name="Lipzen A."/>
            <person name="Daum C.G."/>
            <person name="Aanen D.K."/>
            <person name="Tsang A."/>
            <person name="Henrissat B."/>
            <person name="Bilanenko E.N."/>
            <person name="de Vries R.P."/>
            <person name="van Kan J.A.L."/>
            <person name="Grigoriev I.V."/>
            <person name="Debets A.J.M."/>
        </authorList>
    </citation>
    <scope>NUCLEOTIDE SEQUENCE [LARGE SCALE GENOMIC DNA]</scope>
    <source>
        <strain evidence="1 2">F11</strain>
    </source>
</reference>
<sequence length="154" mass="17870">MSHYNPVTYKTYRDWELWRSHYEATAVNNNVWDYLRPDDPIPPPQRPALPSYDAFQASNAIIQAGATPTQLSDLSATGQRSYESAMERWEIQRDDRAEYHKGINTVLTWQTNTIHKSRKMLLRNATPQEVYEAVQRDAAPYLCGHAPRGHLRRV</sequence>
<dbReference type="EMBL" id="ML119051">
    <property type="protein sequence ID" value="ROT43564.1"/>
    <property type="molecule type" value="Genomic_DNA"/>
</dbReference>
<gene>
    <name evidence="1" type="ORF">SODALDRAFT_327765</name>
</gene>